<evidence type="ECO:0000256" key="1">
    <source>
        <dbReference type="ARBA" id="ARBA00000085"/>
    </source>
</evidence>
<dbReference type="Gene3D" id="6.10.340.10">
    <property type="match status" value="1"/>
</dbReference>
<gene>
    <name evidence="18" type="ORF">TSA66_12675</name>
</gene>
<dbReference type="PIRSF" id="PIRSF003167">
    <property type="entry name" value="STHK_NarX/NarQ"/>
    <property type="match status" value="1"/>
</dbReference>
<keyword evidence="5" id="KW-0597">Phosphoprotein</keyword>
<dbReference type="SUPFAM" id="SSF55874">
    <property type="entry name" value="ATPase domain of HSP90 chaperone/DNA topoisomerase II/histidine kinase"/>
    <property type="match status" value="1"/>
</dbReference>
<dbReference type="AlphaFoldDB" id="A0A0C2BN77"/>
<dbReference type="InterPro" id="IPR011712">
    <property type="entry name" value="Sig_transdc_His_kin_sub3_dim/P"/>
</dbReference>
<dbReference type="GO" id="GO:0005524">
    <property type="term" value="F:ATP binding"/>
    <property type="evidence" value="ECO:0007669"/>
    <property type="project" value="UniProtKB-UniRule"/>
</dbReference>
<keyword evidence="10 14" id="KW-0067">ATP-binding</keyword>
<accession>A0A0C2BN77</accession>
<keyword evidence="13 14" id="KW-0472">Membrane</keyword>
<dbReference type="Pfam" id="PF00672">
    <property type="entry name" value="HAMP"/>
    <property type="match status" value="1"/>
</dbReference>
<keyword evidence="8 14" id="KW-0547">Nucleotide-binding</keyword>
<keyword evidence="19" id="KW-1185">Reference proteome</keyword>
<evidence type="ECO:0000256" key="11">
    <source>
        <dbReference type="ARBA" id="ARBA00022989"/>
    </source>
</evidence>
<keyword evidence="6 14" id="KW-0808">Transferase</keyword>
<dbReference type="PANTHER" id="PTHR24421:SF10">
    <property type="entry name" value="NITRATE_NITRITE SENSOR PROTEIN NARQ"/>
    <property type="match status" value="1"/>
</dbReference>
<feature type="transmembrane region" description="Helical" evidence="16">
    <location>
        <begin position="20"/>
        <end position="40"/>
    </location>
</feature>
<keyword evidence="15" id="KW-0175">Coiled coil</keyword>
<dbReference type="InterPro" id="IPR050482">
    <property type="entry name" value="Sensor_HK_TwoCompSys"/>
</dbReference>
<dbReference type="InterPro" id="IPR003660">
    <property type="entry name" value="HAMP_dom"/>
</dbReference>
<comment type="catalytic activity">
    <reaction evidence="1 14">
        <text>ATP + protein L-histidine = ADP + protein N-phospho-L-histidine.</text>
        <dbReference type="EC" id="2.7.13.3"/>
    </reaction>
</comment>
<dbReference type="InterPro" id="IPR003594">
    <property type="entry name" value="HATPase_dom"/>
</dbReference>
<name>A0A0C2BN77_9BURK</name>
<evidence type="ECO:0000256" key="6">
    <source>
        <dbReference type="ARBA" id="ARBA00022679"/>
    </source>
</evidence>
<dbReference type="Pfam" id="PF02518">
    <property type="entry name" value="HATPase_c"/>
    <property type="match status" value="1"/>
</dbReference>
<dbReference type="CDD" id="cd16917">
    <property type="entry name" value="HATPase_UhpB-NarQ-NarX-like"/>
    <property type="match status" value="1"/>
</dbReference>
<dbReference type="InterPro" id="IPR036890">
    <property type="entry name" value="HATPase_C_sf"/>
</dbReference>
<dbReference type="Gene3D" id="3.30.565.10">
    <property type="entry name" value="Histidine kinase-like ATPase, C-terminal domain"/>
    <property type="match status" value="1"/>
</dbReference>
<keyword evidence="7 16" id="KW-0812">Transmembrane</keyword>
<evidence type="ECO:0000256" key="10">
    <source>
        <dbReference type="ARBA" id="ARBA00022840"/>
    </source>
</evidence>
<dbReference type="CDD" id="cd06225">
    <property type="entry name" value="HAMP"/>
    <property type="match status" value="1"/>
</dbReference>
<dbReference type="InterPro" id="IPR016380">
    <property type="entry name" value="Sig_transdc_His_kin_NarX/NarQ"/>
</dbReference>
<evidence type="ECO:0000256" key="2">
    <source>
        <dbReference type="ARBA" id="ARBA00004429"/>
    </source>
</evidence>
<evidence type="ECO:0000259" key="17">
    <source>
        <dbReference type="PROSITE" id="PS50885"/>
    </source>
</evidence>
<protein>
    <recommendedName>
        <fullName evidence="14">Sensor protein</fullName>
        <ecNumber evidence="14">2.7.13.3</ecNumber>
    </recommendedName>
</protein>
<dbReference type="SMART" id="SM00304">
    <property type="entry name" value="HAMP"/>
    <property type="match status" value="1"/>
</dbReference>
<dbReference type="EMBL" id="JWJG01000028">
    <property type="protein sequence ID" value="KIF81464.1"/>
    <property type="molecule type" value="Genomic_DNA"/>
</dbReference>
<proteinExistence type="predicted"/>
<keyword evidence="11 16" id="KW-1133">Transmembrane helix</keyword>
<dbReference type="InterPro" id="IPR003018">
    <property type="entry name" value="GAF"/>
</dbReference>
<dbReference type="SMART" id="SM00065">
    <property type="entry name" value="GAF"/>
    <property type="match status" value="1"/>
</dbReference>
<comment type="caution">
    <text evidence="18">The sequence shown here is derived from an EMBL/GenBank/DDBJ whole genome shotgun (WGS) entry which is preliminary data.</text>
</comment>
<dbReference type="CDD" id="cd19408">
    <property type="entry name" value="NarX_NarQ_sensor"/>
    <property type="match status" value="1"/>
</dbReference>
<comment type="subcellular location">
    <subcellularLocation>
        <location evidence="2">Cell inner membrane</location>
        <topology evidence="2">Multi-pass membrane protein</topology>
    </subcellularLocation>
</comment>
<sequence length="647" mass="72290">MNLETLLPTWQRLSTKIVSMLLGFFVLALFAICATLFLSWQLEGSSAAINETGSLRMRSYRLATLLSRIVNEPETAAARAETVAELNTIEAAFAAVRRGNPQRPLSLPPTEQIQVEFDQVYSHWQQTMRPMATLILDSTGAERNAAWRRYQPRVAPFVAEVDALVQLIERDSELRTAWLRSSQLALVALAVGGTVVMTYFMFLVIITPVSRLRGGILRMTQKDFTVRLPVESKDEFGQLALGFNQMADRLEELYASLEDRVKVKTAALEDQNRELALLYDSAAFLQRPQGVEAMCQGFLQRISQYFNADGGAVRVLDERSGNLFMVAHQGVSPALAKDEKCLKVGECLCGDAVTKKISVVHDLQQMDRANDLQCHRDGFATVSVFHILVHQQHVGFFNLHFRNTRSFTEREKALLETLGQLLGIAIENLRLASREKEMAISEERNLVAQGLHDSIAQGLTFLNIQVQMLDDSLRNGKIEDAAAIVPALRAGVQESYEDVRELLLNFRSKLAEGDLIVALKTTVEKFRRQTGIAVDLVDADTGAPFGREQQLQMLFIVQEALSNIRKHAFAKKVDIRLDDSQDFTLIIRDDGVGFDAATLLQKGDSHVGINIMRERAQRIHASLDIHSRLGEGTTVALHLAQEHRRAA</sequence>
<keyword evidence="4 14" id="KW-0997">Cell inner membrane</keyword>
<feature type="domain" description="HAMP" evidence="17">
    <location>
        <begin position="203"/>
        <end position="255"/>
    </location>
</feature>
<dbReference type="Gene3D" id="1.20.120.960">
    <property type="entry name" value="Histidine kinase NarX, sensor domain"/>
    <property type="match status" value="1"/>
</dbReference>
<feature type="transmembrane region" description="Helical" evidence="16">
    <location>
        <begin position="184"/>
        <end position="206"/>
    </location>
</feature>
<evidence type="ECO:0000256" key="8">
    <source>
        <dbReference type="ARBA" id="ARBA00022741"/>
    </source>
</evidence>
<dbReference type="PANTHER" id="PTHR24421">
    <property type="entry name" value="NITRATE/NITRITE SENSOR PROTEIN NARX-RELATED"/>
    <property type="match status" value="1"/>
</dbReference>
<dbReference type="InterPro" id="IPR042295">
    <property type="entry name" value="NarX-like_N_sf"/>
</dbReference>
<organism evidence="18 19">
    <name type="scientific">Noviherbaspirillum autotrophicum</name>
    <dbReference type="NCBI Taxonomy" id="709839"/>
    <lineage>
        <taxon>Bacteria</taxon>
        <taxon>Pseudomonadati</taxon>
        <taxon>Pseudomonadota</taxon>
        <taxon>Betaproteobacteria</taxon>
        <taxon>Burkholderiales</taxon>
        <taxon>Oxalobacteraceae</taxon>
        <taxon>Noviherbaspirillum</taxon>
    </lineage>
</organism>
<evidence type="ECO:0000313" key="19">
    <source>
        <dbReference type="Proteomes" id="UP000031572"/>
    </source>
</evidence>
<dbReference type="RefSeq" id="WP_040040291.1">
    <property type="nucleotide sequence ID" value="NZ_JWJG01000028.1"/>
</dbReference>
<dbReference type="Gene3D" id="3.30.450.40">
    <property type="match status" value="1"/>
</dbReference>
<evidence type="ECO:0000256" key="12">
    <source>
        <dbReference type="ARBA" id="ARBA00023012"/>
    </source>
</evidence>
<evidence type="ECO:0000313" key="18">
    <source>
        <dbReference type="EMBL" id="KIF81464.1"/>
    </source>
</evidence>
<dbReference type="PROSITE" id="PS50885">
    <property type="entry name" value="HAMP"/>
    <property type="match status" value="1"/>
</dbReference>
<evidence type="ECO:0000256" key="9">
    <source>
        <dbReference type="ARBA" id="ARBA00022777"/>
    </source>
</evidence>
<dbReference type="GO" id="GO:0000155">
    <property type="term" value="F:phosphorelay sensor kinase activity"/>
    <property type="evidence" value="ECO:0007669"/>
    <property type="project" value="UniProtKB-UniRule"/>
</dbReference>
<dbReference type="InterPro" id="IPR029016">
    <property type="entry name" value="GAF-like_dom_sf"/>
</dbReference>
<dbReference type="Proteomes" id="UP000031572">
    <property type="component" value="Unassembled WGS sequence"/>
</dbReference>
<keyword evidence="12 14" id="KW-0902">Two-component regulatory system</keyword>
<dbReference type="STRING" id="709839.TSA66_12675"/>
<keyword evidence="9 14" id="KW-0418">Kinase</keyword>
<dbReference type="Pfam" id="PF13185">
    <property type="entry name" value="GAF_2"/>
    <property type="match status" value="1"/>
</dbReference>
<dbReference type="GO" id="GO:0005886">
    <property type="term" value="C:plasma membrane"/>
    <property type="evidence" value="ECO:0007669"/>
    <property type="project" value="UniProtKB-SubCell"/>
</dbReference>
<dbReference type="SMART" id="SM00387">
    <property type="entry name" value="HATPase_c"/>
    <property type="match status" value="1"/>
</dbReference>
<evidence type="ECO:0000256" key="3">
    <source>
        <dbReference type="ARBA" id="ARBA00022475"/>
    </source>
</evidence>
<dbReference type="SUPFAM" id="SSF55781">
    <property type="entry name" value="GAF domain-like"/>
    <property type="match status" value="1"/>
</dbReference>
<dbReference type="Gene3D" id="1.20.5.1930">
    <property type="match status" value="1"/>
</dbReference>
<dbReference type="GO" id="GO:0046983">
    <property type="term" value="F:protein dimerization activity"/>
    <property type="evidence" value="ECO:0007669"/>
    <property type="project" value="UniProtKB-UniRule"/>
</dbReference>
<dbReference type="EC" id="2.7.13.3" evidence="14"/>
<keyword evidence="3 14" id="KW-1003">Cell membrane</keyword>
<dbReference type="InterPro" id="IPR029095">
    <property type="entry name" value="NarX-like_N"/>
</dbReference>
<dbReference type="SUPFAM" id="SSF158472">
    <property type="entry name" value="HAMP domain-like"/>
    <property type="match status" value="1"/>
</dbReference>
<evidence type="ECO:0000256" key="5">
    <source>
        <dbReference type="ARBA" id="ARBA00022553"/>
    </source>
</evidence>
<evidence type="ECO:0000256" key="4">
    <source>
        <dbReference type="ARBA" id="ARBA00022519"/>
    </source>
</evidence>
<feature type="coiled-coil region" evidence="15">
    <location>
        <begin position="247"/>
        <end position="274"/>
    </location>
</feature>
<dbReference type="Pfam" id="PF13675">
    <property type="entry name" value="PilJ"/>
    <property type="match status" value="1"/>
</dbReference>
<evidence type="ECO:0000256" key="7">
    <source>
        <dbReference type="ARBA" id="ARBA00022692"/>
    </source>
</evidence>
<evidence type="ECO:0000256" key="15">
    <source>
        <dbReference type="SAM" id="Coils"/>
    </source>
</evidence>
<evidence type="ECO:0000256" key="16">
    <source>
        <dbReference type="SAM" id="Phobius"/>
    </source>
</evidence>
<evidence type="ECO:0000256" key="14">
    <source>
        <dbReference type="PIRNR" id="PIRNR003167"/>
    </source>
</evidence>
<dbReference type="OrthoDB" id="9811306at2"/>
<dbReference type="Pfam" id="PF07730">
    <property type="entry name" value="HisKA_3"/>
    <property type="match status" value="1"/>
</dbReference>
<evidence type="ECO:0000256" key="13">
    <source>
        <dbReference type="ARBA" id="ARBA00023136"/>
    </source>
</evidence>
<reference evidence="18 19" key="1">
    <citation type="submission" date="2014-12" db="EMBL/GenBank/DDBJ databases">
        <title>Denitrispirillum autotrophicum gen. nov., sp. nov., Denitrifying, Facultatively Autotrophic Bacteria Isolated from Rice Paddy Soil.</title>
        <authorList>
            <person name="Ishii S."/>
            <person name="Ashida N."/>
            <person name="Ohno H."/>
            <person name="Otsuka S."/>
            <person name="Yokota A."/>
            <person name="Senoo K."/>
        </authorList>
    </citation>
    <scope>NUCLEOTIDE SEQUENCE [LARGE SCALE GENOMIC DNA]</scope>
    <source>
        <strain evidence="18 19">TSA66</strain>
    </source>
</reference>